<sequence length="55" mass="6261">MEIRKVTGFGNVLIPKAYREALNIEVGEKVWVYMKDGNIVISKIQQDQVQQIVGN</sequence>
<dbReference type="Gene3D" id="2.10.260.10">
    <property type="match status" value="1"/>
</dbReference>
<dbReference type="SUPFAM" id="SSF89447">
    <property type="entry name" value="AbrB/MazE/MraZ-like"/>
    <property type="match status" value="1"/>
</dbReference>
<evidence type="ECO:0000259" key="2">
    <source>
        <dbReference type="PROSITE" id="PS51740"/>
    </source>
</evidence>
<dbReference type="InterPro" id="IPR037914">
    <property type="entry name" value="SpoVT-AbrB_sf"/>
</dbReference>
<dbReference type="SMART" id="SM00966">
    <property type="entry name" value="SpoVT_AbrB"/>
    <property type="match status" value="1"/>
</dbReference>
<comment type="caution">
    <text evidence="3">The sequence shown here is derived from an EMBL/GenBank/DDBJ whole genome shotgun (WGS) entry which is preliminary data.</text>
</comment>
<keyword evidence="1 3" id="KW-0238">DNA-binding</keyword>
<evidence type="ECO:0000256" key="1">
    <source>
        <dbReference type="PROSITE-ProRule" id="PRU01076"/>
    </source>
</evidence>
<dbReference type="Pfam" id="PF04014">
    <property type="entry name" value="MazE_antitoxin"/>
    <property type="match status" value="1"/>
</dbReference>
<keyword evidence="4" id="KW-1185">Reference proteome</keyword>
<evidence type="ECO:0000313" key="4">
    <source>
        <dbReference type="Proteomes" id="UP001596500"/>
    </source>
</evidence>
<proteinExistence type="predicted"/>
<feature type="domain" description="SpoVT-AbrB" evidence="2">
    <location>
        <begin position="1"/>
        <end position="46"/>
    </location>
</feature>
<reference evidence="4" key="1">
    <citation type="journal article" date="2019" name="Int. J. Syst. Evol. Microbiol.">
        <title>The Global Catalogue of Microorganisms (GCM) 10K type strain sequencing project: providing services to taxonomists for standard genome sequencing and annotation.</title>
        <authorList>
            <consortium name="The Broad Institute Genomics Platform"/>
            <consortium name="The Broad Institute Genome Sequencing Center for Infectious Disease"/>
            <person name="Wu L."/>
            <person name="Ma J."/>
        </authorList>
    </citation>
    <scope>NUCLEOTIDE SEQUENCE [LARGE SCALE GENOMIC DNA]</scope>
    <source>
        <strain evidence="4">CGMCC 1.12942</strain>
    </source>
</reference>
<accession>A0ABW2RR81</accession>
<dbReference type="EMBL" id="JBHTBW010000087">
    <property type="protein sequence ID" value="MFC7443498.1"/>
    <property type="molecule type" value="Genomic_DNA"/>
</dbReference>
<evidence type="ECO:0000313" key="3">
    <source>
        <dbReference type="EMBL" id="MFC7443498.1"/>
    </source>
</evidence>
<dbReference type="NCBIfam" id="TIGR01439">
    <property type="entry name" value="lp_hng_hel_AbrB"/>
    <property type="match status" value="1"/>
</dbReference>
<dbReference type="InterPro" id="IPR007159">
    <property type="entry name" value="SpoVT-AbrB_dom"/>
</dbReference>
<gene>
    <name evidence="3" type="ORF">ACFQNG_20780</name>
</gene>
<dbReference type="RefSeq" id="WP_379867829.1">
    <property type="nucleotide sequence ID" value="NZ_JBHTBW010000087.1"/>
</dbReference>
<name>A0ABW2RR81_9BACL</name>
<protein>
    <submittedName>
        <fullName evidence="3">AbrB/MazE/SpoVT family DNA-binding domain-containing protein</fullName>
    </submittedName>
</protein>
<dbReference type="Proteomes" id="UP001596500">
    <property type="component" value="Unassembled WGS sequence"/>
</dbReference>
<dbReference type="GO" id="GO:0003677">
    <property type="term" value="F:DNA binding"/>
    <property type="evidence" value="ECO:0007669"/>
    <property type="project" value="UniProtKB-KW"/>
</dbReference>
<dbReference type="PROSITE" id="PS51740">
    <property type="entry name" value="SPOVT_ABRB"/>
    <property type="match status" value="1"/>
</dbReference>
<organism evidence="3 4">
    <name type="scientific">Laceyella putida</name>
    <dbReference type="NCBI Taxonomy" id="110101"/>
    <lineage>
        <taxon>Bacteria</taxon>
        <taxon>Bacillati</taxon>
        <taxon>Bacillota</taxon>
        <taxon>Bacilli</taxon>
        <taxon>Bacillales</taxon>
        <taxon>Thermoactinomycetaceae</taxon>
        <taxon>Laceyella</taxon>
    </lineage>
</organism>